<dbReference type="GO" id="GO:0003700">
    <property type="term" value="F:DNA-binding transcription factor activity"/>
    <property type="evidence" value="ECO:0007669"/>
    <property type="project" value="InterPro"/>
</dbReference>
<dbReference type="SUPFAM" id="SSF46689">
    <property type="entry name" value="Homeodomain-like"/>
    <property type="match status" value="1"/>
</dbReference>
<keyword evidence="7" id="KW-0804">Transcription</keyword>
<dbReference type="PANTHER" id="PTHR42713:SF3">
    <property type="entry name" value="TRANSCRIPTIONAL REGULATORY PROTEIN HPTR"/>
    <property type="match status" value="1"/>
</dbReference>
<dbReference type="InterPro" id="IPR051552">
    <property type="entry name" value="HptR"/>
</dbReference>
<comment type="subcellular location">
    <subcellularLocation>
        <location evidence="1">Cytoplasm</location>
    </subcellularLocation>
</comment>
<reference evidence="11 12" key="1">
    <citation type="submission" date="2019-11" db="EMBL/GenBank/DDBJ databases">
        <title>Paenibacillus monticola sp. nov., a novel PGPR strain isolated from mountain sample in China.</title>
        <authorList>
            <person name="Zhao Q."/>
            <person name="Li H.-P."/>
            <person name="Zhang J.-L."/>
        </authorList>
    </citation>
    <scope>NUCLEOTIDE SEQUENCE [LARGE SCALE GENOMIC DNA]</scope>
    <source>
        <strain evidence="11 12">LC-T2</strain>
    </source>
</reference>
<accession>A0A7X2H214</accession>
<feature type="domain" description="HTH araC/xylS-type" evidence="9">
    <location>
        <begin position="447"/>
        <end position="545"/>
    </location>
</feature>
<protein>
    <submittedName>
        <fullName evidence="11">Response regulator</fullName>
    </submittedName>
</protein>
<evidence type="ECO:0000313" key="12">
    <source>
        <dbReference type="Proteomes" id="UP000463051"/>
    </source>
</evidence>
<evidence type="ECO:0000259" key="10">
    <source>
        <dbReference type="PROSITE" id="PS50110"/>
    </source>
</evidence>
<dbReference type="Pfam" id="PF00072">
    <property type="entry name" value="Response_reg"/>
    <property type="match status" value="1"/>
</dbReference>
<keyword evidence="2" id="KW-0963">Cytoplasm</keyword>
<evidence type="ECO:0000256" key="4">
    <source>
        <dbReference type="ARBA" id="ARBA00023012"/>
    </source>
</evidence>
<evidence type="ECO:0000256" key="6">
    <source>
        <dbReference type="ARBA" id="ARBA00023125"/>
    </source>
</evidence>
<sequence length="545" mass="61253">MDCMILKTVSAATEAVSPVGQGLAFRNQNFEIKMVMPMLKVLFADDEPLMLEGLRILVEWEKLDFEVCGEAMDGEDALQLIHSTRPDLVITDVRMPVIDGLELIKKFAESDFQPKFIIFSGYADFEYAKEALRYGVSNYLTKPLDERELTEALLTVAEQIRAERKHASRQELVSAFIQAEAVSRLLMRENTSEELKEALKALDIHPGSRICCVLVQSDSPDSSHLRSQVYSMNVKEAFRNITAYPFMAGSHKHGYLLVSPPEGPELDQVMLASWINEMRTQYNGLVLCSASLEHQGTSFLNAAYHEALAAELCRSDLNTRGISFFQQQDKDGMALLAAGLKKSLLQSVTEGQLDPSSSQLSDIFKIFSANSTSSAWIDAFLSNIKVELLREIDARGGESVLWADKWFPPRVTACCLPLFERQTAEDLNEVAEWFASADNNQEDLLVTAAIDYVRVHYQEKLKLQDIAKHLHVNSAYLGQRIKKRYGISFNEFLHEFRIEKAKKLLRQTNMCISDISGRVGYSDADLFAAKFKVLNGVSPSVYKKG</sequence>
<dbReference type="GO" id="GO:0043565">
    <property type="term" value="F:sequence-specific DNA binding"/>
    <property type="evidence" value="ECO:0007669"/>
    <property type="project" value="InterPro"/>
</dbReference>
<keyword evidence="5" id="KW-0805">Transcription regulation</keyword>
<dbReference type="InterPro" id="IPR001789">
    <property type="entry name" value="Sig_transdc_resp-reg_receiver"/>
</dbReference>
<keyword evidence="12" id="KW-1185">Reference proteome</keyword>
<evidence type="ECO:0000256" key="7">
    <source>
        <dbReference type="ARBA" id="ARBA00023163"/>
    </source>
</evidence>
<feature type="domain" description="Response regulatory" evidence="10">
    <location>
        <begin position="40"/>
        <end position="157"/>
    </location>
</feature>
<evidence type="ECO:0000256" key="5">
    <source>
        <dbReference type="ARBA" id="ARBA00023015"/>
    </source>
</evidence>
<keyword evidence="4" id="KW-0902">Two-component regulatory system</keyword>
<proteinExistence type="predicted"/>
<dbReference type="SMART" id="SM00448">
    <property type="entry name" value="REC"/>
    <property type="match status" value="1"/>
</dbReference>
<evidence type="ECO:0000256" key="3">
    <source>
        <dbReference type="ARBA" id="ARBA00022553"/>
    </source>
</evidence>
<dbReference type="Proteomes" id="UP000463051">
    <property type="component" value="Unassembled WGS sequence"/>
</dbReference>
<evidence type="ECO:0000256" key="2">
    <source>
        <dbReference type="ARBA" id="ARBA00022490"/>
    </source>
</evidence>
<dbReference type="InterPro" id="IPR018060">
    <property type="entry name" value="HTH_AraC"/>
</dbReference>
<dbReference type="AlphaFoldDB" id="A0A7X2H214"/>
<dbReference type="PANTHER" id="PTHR42713">
    <property type="entry name" value="HISTIDINE KINASE-RELATED"/>
    <property type="match status" value="1"/>
</dbReference>
<dbReference type="EMBL" id="WJXB01000001">
    <property type="protein sequence ID" value="MRN52085.1"/>
    <property type="molecule type" value="Genomic_DNA"/>
</dbReference>
<dbReference type="GO" id="GO:0005737">
    <property type="term" value="C:cytoplasm"/>
    <property type="evidence" value="ECO:0007669"/>
    <property type="project" value="UniProtKB-SubCell"/>
</dbReference>
<dbReference type="SUPFAM" id="SSF52172">
    <property type="entry name" value="CheY-like"/>
    <property type="match status" value="1"/>
</dbReference>
<keyword evidence="3 8" id="KW-0597">Phosphoprotein</keyword>
<dbReference type="Gene3D" id="3.40.50.2300">
    <property type="match status" value="1"/>
</dbReference>
<keyword evidence="6" id="KW-0238">DNA-binding</keyword>
<comment type="caution">
    <text evidence="11">The sequence shown here is derived from an EMBL/GenBank/DDBJ whole genome shotgun (WGS) entry which is preliminary data.</text>
</comment>
<dbReference type="Pfam" id="PF12833">
    <property type="entry name" value="HTH_18"/>
    <property type="match status" value="1"/>
</dbReference>
<evidence type="ECO:0000259" key="9">
    <source>
        <dbReference type="PROSITE" id="PS01124"/>
    </source>
</evidence>
<dbReference type="InterPro" id="IPR011006">
    <property type="entry name" value="CheY-like_superfamily"/>
</dbReference>
<dbReference type="Gene3D" id="1.10.10.60">
    <property type="entry name" value="Homeodomain-like"/>
    <property type="match status" value="2"/>
</dbReference>
<dbReference type="PROSITE" id="PS01124">
    <property type="entry name" value="HTH_ARAC_FAMILY_2"/>
    <property type="match status" value="1"/>
</dbReference>
<organism evidence="11 12">
    <name type="scientific">Paenibacillus monticola</name>
    <dbReference type="NCBI Taxonomy" id="2666075"/>
    <lineage>
        <taxon>Bacteria</taxon>
        <taxon>Bacillati</taxon>
        <taxon>Bacillota</taxon>
        <taxon>Bacilli</taxon>
        <taxon>Bacillales</taxon>
        <taxon>Paenibacillaceae</taxon>
        <taxon>Paenibacillus</taxon>
    </lineage>
</organism>
<evidence type="ECO:0000256" key="8">
    <source>
        <dbReference type="PROSITE-ProRule" id="PRU00169"/>
    </source>
</evidence>
<name>A0A7X2H214_9BACL</name>
<dbReference type="SMART" id="SM00342">
    <property type="entry name" value="HTH_ARAC"/>
    <property type="match status" value="1"/>
</dbReference>
<evidence type="ECO:0000313" key="11">
    <source>
        <dbReference type="EMBL" id="MRN52085.1"/>
    </source>
</evidence>
<feature type="modified residue" description="4-aspartylphosphate" evidence="8">
    <location>
        <position position="92"/>
    </location>
</feature>
<dbReference type="GO" id="GO:0000160">
    <property type="term" value="P:phosphorelay signal transduction system"/>
    <property type="evidence" value="ECO:0007669"/>
    <property type="project" value="UniProtKB-KW"/>
</dbReference>
<evidence type="ECO:0000256" key="1">
    <source>
        <dbReference type="ARBA" id="ARBA00004496"/>
    </source>
</evidence>
<dbReference type="InterPro" id="IPR009057">
    <property type="entry name" value="Homeodomain-like_sf"/>
</dbReference>
<gene>
    <name evidence="11" type="ORF">GJB61_03620</name>
</gene>
<dbReference type="CDD" id="cd17536">
    <property type="entry name" value="REC_YesN-like"/>
    <property type="match status" value="1"/>
</dbReference>
<dbReference type="PROSITE" id="PS50110">
    <property type="entry name" value="RESPONSE_REGULATORY"/>
    <property type="match status" value="1"/>
</dbReference>